<accession>A0A3L9M0J0</accession>
<dbReference type="Gene3D" id="2.40.50.1020">
    <property type="entry name" value="LytTr DNA-binding domain"/>
    <property type="match status" value="1"/>
</dbReference>
<evidence type="ECO:0000313" key="3">
    <source>
        <dbReference type="Proteomes" id="UP000275348"/>
    </source>
</evidence>
<name>A0A3L9M0J0_9FLAO</name>
<organism evidence="2 3">
    <name type="scientific">Faecalibacter macacae</name>
    <dbReference type="NCBI Taxonomy" id="1859289"/>
    <lineage>
        <taxon>Bacteria</taxon>
        <taxon>Pseudomonadati</taxon>
        <taxon>Bacteroidota</taxon>
        <taxon>Flavobacteriia</taxon>
        <taxon>Flavobacteriales</taxon>
        <taxon>Weeksellaceae</taxon>
        <taxon>Faecalibacter</taxon>
    </lineage>
</organism>
<keyword evidence="3" id="KW-1185">Reference proteome</keyword>
<gene>
    <name evidence="2" type="ORF">EAH69_12740</name>
</gene>
<comment type="caution">
    <text evidence="2">The sequence shown here is derived from an EMBL/GenBank/DDBJ whole genome shotgun (WGS) entry which is preliminary data.</text>
</comment>
<dbReference type="EMBL" id="RDOJ01000023">
    <property type="protein sequence ID" value="RLZ06670.1"/>
    <property type="molecule type" value="Genomic_DNA"/>
</dbReference>
<evidence type="ECO:0000313" key="2">
    <source>
        <dbReference type="EMBL" id="RLZ06670.1"/>
    </source>
</evidence>
<reference evidence="2 3" key="1">
    <citation type="submission" date="2018-10" db="EMBL/GenBank/DDBJ databases">
        <authorList>
            <person name="Chen X."/>
        </authorList>
    </citation>
    <scope>NUCLEOTIDE SEQUENCE [LARGE SCALE GENOMIC DNA]</scope>
    <source>
        <strain evidence="2 3">YIM 102668</strain>
    </source>
</reference>
<evidence type="ECO:0000259" key="1">
    <source>
        <dbReference type="Pfam" id="PF04397"/>
    </source>
</evidence>
<dbReference type="Pfam" id="PF04397">
    <property type="entry name" value="LytTR"/>
    <property type="match status" value="1"/>
</dbReference>
<proteinExistence type="predicted"/>
<protein>
    <recommendedName>
        <fullName evidence="1">HTH LytTR-type domain-containing protein</fullName>
    </recommendedName>
</protein>
<feature type="domain" description="HTH LytTR-type" evidence="1">
    <location>
        <begin position="2"/>
        <end position="46"/>
    </location>
</feature>
<dbReference type="GO" id="GO:0003677">
    <property type="term" value="F:DNA binding"/>
    <property type="evidence" value="ECO:0007669"/>
    <property type="project" value="InterPro"/>
</dbReference>
<dbReference type="Proteomes" id="UP000275348">
    <property type="component" value="Unassembled WGS sequence"/>
</dbReference>
<dbReference type="InterPro" id="IPR007492">
    <property type="entry name" value="LytTR_DNA-bd_dom"/>
</dbReference>
<dbReference type="AlphaFoldDB" id="A0A3L9M0J0"/>
<sequence length="51" mass="6140">MKDYVKIYTENRLIPYIPLMTLKKLSEILNDDLVQVNRSQIVNFKKNRVFP</sequence>